<accession>A0A1E1XDC1</accession>
<keyword evidence="3" id="KW-0862">Zinc</keyword>
<organism evidence="7">
    <name type="scientific">Amblyomma aureolatum</name>
    <dbReference type="NCBI Taxonomy" id="187763"/>
    <lineage>
        <taxon>Eukaryota</taxon>
        <taxon>Metazoa</taxon>
        <taxon>Ecdysozoa</taxon>
        <taxon>Arthropoda</taxon>
        <taxon>Chelicerata</taxon>
        <taxon>Arachnida</taxon>
        <taxon>Acari</taxon>
        <taxon>Parasitiformes</taxon>
        <taxon>Ixodida</taxon>
        <taxon>Ixodoidea</taxon>
        <taxon>Ixodidae</taxon>
        <taxon>Amblyomminae</taxon>
        <taxon>Amblyomma</taxon>
    </lineage>
</organism>
<feature type="compositionally biased region" description="Low complexity" evidence="5">
    <location>
        <begin position="192"/>
        <end position="214"/>
    </location>
</feature>
<evidence type="ECO:0000256" key="3">
    <source>
        <dbReference type="ARBA" id="ARBA00022833"/>
    </source>
</evidence>
<keyword evidence="2 4" id="KW-0863">Zinc-finger</keyword>
<evidence type="ECO:0000256" key="4">
    <source>
        <dbReference type="PROSITE-ProRule" id="PRU00134"/>
    </source>
</evidence>
<feature type="compositionally biased region" description="Low complexity" evidence="5">
    <location>
        <begin position="228"/>
        <end position="241"/>
    </location>
</feature>
<reference evidence="7" key="1">
    <citation type="journal article" date="2017" name="Front. Cell. Infect. Microbiol.">
        <title>The Distinct Transcriptional Response of the Midgut of Amblyomma sculptum and Amblyomma aureolatum Ticks to Rickettsia rickettsii Correlates to Their Differences in Susceptibility to Infection.</title>
        <authorList>
            <person name="Martins L.A."/>
            <person name="Galletti M.F.B.M."/>
            <person name="Ribeiro J.M."/>
            <person name="Fujita A."/>
            <person name="Costa F.B."/>
            <person name="Labruna M.B."/>
            <person name="Daffre S."/>
            <person name="Fogaca A.C."/>
        </authorList>
    </citation>
    <scope>NUCLEOTIDE SEQUENCE</scope>
</reference>
<dbReference type="AlphaFoldDB" id="A0A1E1XDC1"/>
<evidence type="ECO:0000313" key="7">
    <source>
        <dbReference type="EMBL" id="JAT97245.1"/>
    </source>
</evidence>
<evidence type="ECO:0000256" key="1">
    <source>
        <dbReference type="ARBA" id="ARBA00022723"/>
    </source>
</evidence>
<feature type="region of interest" description="Disordered" evidence="5">
    <location>
        <begin position="300"/>
        <end position="350"/>
    </location>
</feature>
<dbReference type="GO" id="GO:0008270">
    <property type="term" value="F:zinc ion binding"/>
    <property type="evidence" value="ECO:0007669"/>
    <property type="project" value="UniProtKB-KW"/>
</dbReference>
<dbReference type="EMBL" id="GFAC01001943">
    <property type="protein sequence ID" value="JAT97245.1"/>
    <property type="molecule type" value="mRNA"/>
</dbReference>
<evidence type="ECO:0000256" key="2">
    <source>
        <dbReference type="ARBA" id="ARBA00022771"/>
    </source>
</evidence>
<evidence type="ECO:0000259" key="6">
    <source>
        <dbReference type="PROSITE" id="PS50865"/>
    </source>
</evidence>
<proteinExistence type="evidence at transcript level"/>
<sequence length="547" mass="57441">MSFPENKLGMTTLESKIVELKKQIHHLTILATYKEKELACISSLRTAKEDALKQLESKYPGICSVIRAFGTESGSGESSESPGFTDVPSIVAQAATATTDLTSLGGFSSETDAPLHKKPAVQQQQQPPALPIPLLATASPHRMRNNSTSEGEPPGRGLLPYDRSTASASSPVTARSSVSPRDNRQPRPMPAAPSKSAFSVPSASSSSSSSQRPPRLLLPKGPVPPATPAASPAAQTTASRGASSSALATSVAAAAASSWWNTQNGSPLSLTAGLPHHLQREALREYASSSSTAALLKAASVPSSVSKQHGGGVPSLSRHEPSALVSAAEAPSRSTHRRLAEAGVPGRPEDARDVAAELARQQEEFNLALGQGSSLAGVNAAAAAAAAGAYPLGRAGLSAAASMYNQAVAYNLYQQLRINKEAAETSALLEKMKQNLPPSQQQQLYQKALLEQAKNNRPTAWEHIGHLLQQKESPGGMQAGLPAELLSLQPKLSAHELPWLQAGLACVNCGDPRVKFVCSCCRTQTFCSEQCQVKLWSKLKTQAPSKN</sequence>
<evidence type="ECO:0000256" key="5">
    <source>
        <dbReference type="SAM" id="MobiDB-lite"/>
    </source>
</evidence>
<dbReference type="InterPro" id="IPR002893">
    <property type="entry name" value="Znf_MYND"/>
</dbReference>
<dbReference type="PROSITE" id="PS50865">
    <property type="entry name" value="ZF_MYND_2"/>
    <property type="match status" value="1"/>
</dbReference>
<feature type="compositionally biased region" description="Polar residues" evidence="5">
    <location>
        <begin position="164"/>
        <end position="180"/>
    </location>
</feature>
<feature type="domain" description="MYND-type" evidence="6">
    <location>
        <begin position="506"/>
        <end position="543"/>
    </location>
</feature>
<feature type="compositionally biased region" description="Polar residues" evidence="5">
    <location>
        <begin position="102"/>
        <end position="111"/>
    </location>
</feature>
<keyword evidence="1" id="KW-0479">Metal-binding</keyword>
<name>A0A1E1XDC1_9ACAR</name>
<feature type="region of interest" description="Disordered" evidence="5">
    <location>
        <begin position="102"/>
        <end position="128"/>
    </location>
</feature>
<feature type="region of interest" description="Disordered" evidence="5">
    <location>
        <begin position="141"/>
        <end position="241"/>
    </location>
</feature>
<protein>
    <submittedName>
        <fullName evidence="7">Putative gastric mucin</fullName>
    </submittedName>
</protein>